<gene>
    <name evidence="1" type="ORF">OE88DRAFT_1658910</name>
</gene>
<evidence type="ECO:0000313" key="1">
    <source>
        <dbReference type="EMBL" id="TFK52108.1"/>
    </source>
</evidence>
<dbReference type="AlphaFoldDB" id="A0A5C3N7T5"/>
<organism evidence="1 2">
    <name type="scientific">Heliocybe sulcata</name>
    <dbReference type="NCBI Taxonomy" id="5364"/>
    <lineage>
        <taxon>Eukaryota</taxon>
        <taxon>Fungi</taxon>
        <taxon>Dikarya</taxon>
        <taxon>Basidiomycota</taxon>
        <taxon>Agaricomycotina</taxon>
        <taxon>Agaricomycetes</taxon>
        <taxon>Gloeophyllales</taxon>
        <taxon>Gloeophyllaceae</taxon>
        <taxon>Heliocybe</taxon>
    </lineage>
</organism>
<protein>
    <submittedName>
        <fullName evidence="1">Uncharacterized protein</fullName>
    </submittedName>
</protein>
<reference evidence="1 2" key="1">
    <citation type="journal article" date="2019" name="Nat. Ecol. Evol.">
        <title>Megaphylogeny resolves global patterns of mushroom evolution.</title>
        <authorList>
            <person name="Varga T."/>
            <person name="Krizsan K."/>
            <person name="Foldi C."/>
            <person name="Dima B."/>
            <person name="Sanchez-Garcia M."/>
            <person name="Sanchez-Ramirez S."/>
            <person name="Szollosi G.J."/>
            <person name="Szarkandi J.G."/>
            <person name="Papp V."/>
            <person name="Albert L."/>
            <person name="Andreopoulos W."/>
            <person name="Angelini C."/>
            <person name="Antonin V."/>
            <person name="Barry K.W."/>
            <person name="Bougher N.L."/>
            <person name="Buchanan P."/>
            <person name="Buyck B."/>
            <person name="Bense V."/>
            <person name="Catcheside P."/>
            <person name="Chovatia M."/>
            <person name="Cooper J."/>
            <person name="Damon W."/>
            <person name="Desjardin D."/>
            <person name="Finy P."/>
            <person name="Geml J."/>
            <person name="Haridas S."/>
            <person name="Hughes K."/>
            <person name="Justo A."/>
            <person name="Karasinski D."/>
            <person name="Kautmanova I."/>
            <person name="Kiss B."/>
            <person name="Kocsube S."/>
            <person name="Kotiranta H."/>
            <person name="LaButti K.M."/>
            <person name="Lechner B.E."/>
            <person name="Liimatainen K."/>
            <person name="Lipzen A."/>
            <person name="Lukacs Z."/>
            <person name="Mihaltcheva S."/>
            <person name="Morgado L.N."/>
            <person name="Niskanen T."/>
            <person name="Noordeloos M.E."/>
            <person name="Ohm R.A."/>
            <person name="Ortiz-Santana B."/>
            <person name="Ovrebo C."/>
            <person name="Racz N."/>
            <person name="Riley R."/>
            <person name="Savchenko A."/>
            <person name="Shiryaev A."/>
            <person name="Soop K."/>
            <person name="Spirin V."/>
            <person name="Szebenyi C."/>
            <person name="Tomsovsky M."/>
            <person name="Tulloss R.E."/>
            <person name="Uehling J."/>
            <person name="Grigoriev I.V."/>
            <person name="Vagvolgyi C."/>
            <person name="Papp T."/>
            <person name="Martin F.M."/>
            <person name="Miettinen O."/>
            <person name="Hibbett D.S."/>
            <person name="Nagy L.G."/>
        </authorList>
    </citation>
    <scope>NUCLEOTIDE SEQUENCE [LARGE SCALE GENOMIC DNA]</scope>
    <source>
        <strain evidence="1 2">OMC1185</strain>
    </source>
</reference>
<proteinExistence type="predicted"/>
<dbReference type="Proteomes" id="UP000305948">
    <property type="component" value="Unassembled WGS sequence"/>
</dbReference>
<sequence length="89" mass="9575">MATPCDTLLKAASLRTTVGCLTGSESHVRYYSVLGSHDSMEVIVYPHDRDSGPFTRDRDSGCVVAFITVASPCRTLTTSVYYPSPSGLV</sequence>
<dbReference type="EMBL" id="ML213510">
    <property type="protein sequence ID" value="TFK52108.1"/>
    <property type="molecule type" value="Genomic_DNA"/>
</dbReference>
<dbReference type="OrthoDB" id="5424209at2759"/>
<keyword evidence="2" id="KW-1185">Reference proteome</keyword>
<evidence type="ECO:0000313" key="2">
    <source>
        <dbReference type="Proteomes" id="UP000305948"/>
    </source>
</evidence>
<name>A0A5C3N7T5_9AGAM</name>
<accession>A0A5C3N7T5</accession>